<evidence type="ECO:0000256" key="5">
    <source>
        <dbReference type="ARBA" id="ARBA00023277"/>
    </source>
</evidence>
<feature type="chain" id="PRO_5005527718" description="Endoglucanase" evidence="10">
    <location>
        <begin position="38"/>
        <end position="505"/>
    </location>
</feature>
<dbReference type="FunFam" id="1.50.10.10:FF:000020">
    <property type="entry name" value="Endoglucanase"/>
    <property type="match status" value="1"/>
</dbReference>
<keyword evidence="7 8" id="KW-0624">Polysaccharide degradation</keyword>
<keyword evidence="13" id="KW-1185">Reference proteome</keyword>
<evidence type="ECO:0000256" key="2">
    <source>
        <dbReference type="ARBA" id="ARBA00007072"/>
    </source>
</evidence>
<evidence type="ECO:0000256" key="7">
    <source>
        <dbReference type="ARBA" id="ARBA00023326"/>
    </source>
</evidence>
<feature type="active site" evidence="8">
    <location>
        <position position="427"/>
    </location>
</feature>
<dbReference type="GO" id="GO:0008810">
    <property type="term" value="F:cellulase activity"/>
    <property type="evidence" value="ECO:0007669"/>
    <property type="project" value="UniProtKB-EC"/>
</dbReference>
<reference evidence="13" key="1">
    <citation type="journal article" date="2016" name="Nature">
        <title>The genome of the seagrass Zostera marina reveals angiosperm adaptation to the sea.</title>
        <authorList>
            <person name="Olsen J.L."/>
            <person name="Rouze P."/>
            <person name="Verhelst B."/>
            <person name="Lin Y.-C."/>
            <person name="Bayer T."/>
            <person name="Collen J."/>
            <person name="Dattolo E."/>
            <person name="De Paoli E."/>
            <person name="Dittami S."/>
            <person name="Maumus F."/>
            <person name="Michel G."/>
            <person name="Kersting A."/>
            <person name="Lauritano C."/>
            <person name="Lohaus R."/>
            <person name="Toepel M."/>
            <person name="Tonon T."/>
            <person name="Vanneste K."/>
            <person name="Amirebrahimi M."/>
            <person name="Brakel J."/>
            <person name="Bostroem C."/>
            <person name="Chovatia M."/>
            <person name="Grimwood J."/>
            <person name="Jenkins J.W."/>
            <person name="Jueterbock A."/>
            <person name="Mraz A."/>
            <person name="Stam W.T."/>
            <person name="Tice H."/>
            <person name="Bornberg-Bauer E."/>
            <person name="Green P.J."/>
            <person name="Pearson G.A."/>
            <person name="Procaccini G."/>
            <person name="Duarte C.M."/>
            <person name="Schmutz J."/>
            <person name="Reusch T.B.H."/>
            <person name="Van de Peer Y."/>
        </authorList>
    </citation>
    <scope>NUCLEOTIDE SEQUENCE [LARGE SCALE GENOMIC DNA]</scope>
    <source>
        <strain evidence="13">cv. Finnish</strain>
    </source>
</reference>
<comment type="caution">
    <text evidence="12">The sequence shown here is derived from an EMBL/GenBank/DDBJ whole genome shotgun (WGS) entry which is preliminary data.</text>
</comment>
<feature type="signal peptide" evidence="10">
    <location>
        <begin position="1"/>
        <end position="37"/>
    </location>
</feature>
<gene>
    <name evidence="12" type="ORF">ZOSMA_342G00030</name>
</gene>
<dbReference type="GO" id="GO:0030245">
    <property type="term" value="P:cellulose catabolic process"/>
    <property type="evidence" value="ECO:0007669"/>
    <property type="project" value="UniProtKB-KW"/>
</dbReference>
<dbReference type="SUPFAM" id="SSF48208">
    <property type="entry name" value="Six-hairpin glycosidases"/>
    <property type="match status" value="1"/>
</dbReference>
<evidence type="ECO:0000256" key="1">
    <source>
        <dbReference type="ARBA" id="ARBA00000966"/>
    </source>
</evidence>
<accession>A0A0K9P7E2</accession>
<dbReference type="EMBL" id="LFYR01001082">
    <property type="protein sequence ID" value="KMZ64929.1"/>
    <property type="molecule type" value="Genomic_DNA"/>
</dbReference>
<dbReference type="PROSITE" id="PS00592">
    <property type="entry name" value="GH9_2"/>
    <property type="match status" value="1"/>
</dbReference>
<protein>
    <recommendedName>
        <fullName evidence="9">Endoglucanase</fullName>
        <ecNumber evidence="9">3.2.1.4</ecNumber>
    </recommendedName>
</protein>
<dbReference type="STRING" id="29655.A0A0K9P7E2"/>
<keyword evidence="5 8" id="KW-0119">Carbohydrate metabolism</keyword>
<comment type="similarity">
    <text evidence="2 8 9">Belongs to the glycosyl hydrolase 9 (cellulase E) family.</text>
</comment>
<dbReference type="InterPro" id="IPR001701">
    <property type="entry name" value="Glyco_hydro_9"/>
</dbReference>
<dbReference type="OMA" id="EEYICSC"/>
<evidence type="ECO:0000256" key="4">
    <source>
        <dbReference type="ARBA" id="ARBA00023001"/>
    </source>
</evidence>
<evidence type="ECO:0000256" key="6">
    <source>
        <dbReference type="ARBA" id="ARBA00023295"/>
    </source>
</evidence>
<sequence>MDSKIRCSRRNNASPLMILLLLSFLISIHQLQDVVSAFDVDYRSALTNSLLYFESQRSGKLPGNQRVWWRGDSALGDGADANVNLVGGYYDSGDNVKFGFPMAFTITTLSWSVVEFEKRLASFNELNNALISIRWGTDYMIRSTKVTGDGSVTFYGQVGDGQSDHVCWQRPEDMTTPRPSYKIDSNHPGSDLAGETAAALAAASLAFRSTNRDYSDKLLRYAKAVFKFGRNSKGLYSDSIPSARGFYSSSGYQDELQWAAIWLHRATGDNKYLRYVASSGNTGGIRSLFSWDDKFLGVQILVSKLVLERKVASEGAIWGDYKKQGEHFLCNFIQKGYNNVAMTGGGMVWWKQPWNHFQYTTSSLLALLSYSDYLSAAGANLACPVGTVTPAEIVSFAYSQTAYILGNNPKKLSYMVGFGKKYPTRVHHRAASIVSVKNGATPVDCHDGFSLWFYRDAPDPNVIHGAIVGGPDENDAYSDSRTNYQQAEPATVNTAPFVGVLARLA</sequence>
<dbReference type="AlphaFoldDB" id="A0A0K9P7E2"/>
<evidence type="ECO:0000256" key="3">
    <source>
        <dbReference type="ARBA" id="ARBA00022801"/>
    </source>
</evidence>
<keyword evidence="10" id="KW-0732">Signal</keyword>
<feature type="domain" description="Glycoside hydrolase family 9" evidence="11">
    <location>
        <begin position="42"/>
        <end position="501"/>
    </location>
</feature>
<evidence type="ECO:0000256" key="10">
    <source>
        <dbReference type="SAM" id="SignalP"/>
    </source>
</evidence>
<evidence type="ECO:0000313" key="12">
    <source>
        <dbReference type="EMBL" id="KMZ64929.1"/>
    </source>
</evidence>
<dbReference type="Pfam" id="PF00759">
    <property type="entry name" value="Glyco_hydro_9"/>
    <property type="match status" value="1"/>
</dbReference>
<dbReference type="OrthoDB" id="10257085at2759"/>
<evidence type="ECO:0000256" key="8">
    <source>
        <dbReference type="PROSITE-ProRule" id="PRU10059"/>
    </source>
</evidence>
<dbReference type="InterPro" id="IPR012341">
    <property type="entry name" value="6hp_glycosidase-like_sf"/>
</dbReference>
<keyword evidence="6 8" id="KW-0326">Glycosidase</keyword>
<dbReference type="InterPro" id="IPR018221">
    <property type="entry name" value="Glyco_hydro_9_His_AS"/>
</dbReference>
<evidence type="ECO:0000256" key="9">
    <source>
        <dbReference type="RuleBase" id="RU361166"/>
    </source>
</evidence>
<evidence type="ECO:0000313" key="13">
    <source>
        <dbReference type="Proteomes" id="UP000036987"/>
    </source>
</evidence>
<proteinExistence type="inferred from homology"/>
<dbReference type="Gene3D" id="1.50.10.10">
    <property type="match status" value="1"/>
</dbReference>
<keyword evidence="4 9" id="KW-0136">Cellulose degradation</keyword>
<comment type="catalytic activity">
    <reaction evidence="1 9">
        <text>Endohydrolysis of (1-&gt;4)-beta-D-glucosidic linkages in cellulose, lichenin and cereal beta-D-glucans.</text>
        <dbReference type="EC" id="3.2.1.4"/>
    </reaction>
</comment>
<dbReference type="PANTHER" id="PTHR22298">
    <property type="entry name" value="ENDO-1,4-BETA-GLUCANASE"/>
    <property type="match status" value="1"/>
</dbReference>
<organism evidence="12 13">
    <name type="scientific">Zostera marina</name>
    <name type="common">Eelgrass</name>
    <dbReference type="NCBI Taxonomy" id="29655"/>
    <lineage>
        <taxon>Eukaryota</taxon>
        <taxon>Viridiplantae</taxon>
        <taxon>Streptophyta</taxon>
        <taxon>Embryophyta</taxon>
        <taxon>Tracheophyta</taxon>
        <taxon>Spermatophyta</taxon>
        <taxon>Magnoliopsida</taxon>
        <taxon>Liliopsida</taxon>
        <taxon>Zosteraceae</taxon>
        <taxon>Zostera</taxon>
    </lineage>
</organism>
<keyword evidence="3 8" id="KW-0378">Hydrolase</keyword>
<dbReference type="Proteomes" id="UP000036987">
    <property type="component" value="Unassembled WGS sequence"/>
</dbReference>
<evidence type="ECO:0000259" key="11">
    <source>
        <dbReference type="Pfam" id="PF00759"/>
    </source>
</evidence>
<dbReference type="InterPro" id="IPR008928">
    <property type="entry name" value="6-hairpin_glycosidase_sf"/>
</dbReference>
<dbReference type="EC" id="3.2.1.4" evidence="9"/>
<name>A0A0K9P7E2_ZOSMR</name>